<dbReference type="PANTHER" id="PTHR37951:SF1">
    <property type="entry name" value="TYPE VI SECRETION SYSTEM COMPONENT TSSA1"/>
    <property type="match status" value="1"/>
</dbReference>
<reference evidence="3 4" key="1">
    <citation type="submission" date="2024-06" db="EMBL/GenBank/DDBJ databases">
        <authorList>
            <person name="Kim D.-U."/>
        </authorList>
    </citation>
    <scope>NUCLEOTIDE SEQUENCE [LARGE SCALE GENOMIC DNA]</scope>
    <source>
        <strain evidence="3 4">KACC15460</strain>
    </source>
</reference>
<feature type="compositionally biased region" description="Basic and acidic residues" evidence="1">
    <location>
        <begin position="37"/>
        <end position="52"/>
    </location>
</feature>
<gene>
    <name evidence="3" type="primary">tssA</name>
    <name evidence="3" type="ORF">ABVQ20_07170</name>
</gene>
<evidence type="ECO:0000313" key="3">
    <source>
        <dbReference type="EMBL" id="MET2826753.1"/>
    </source>
</evidence>
<feature type="domain" description="ImpA N-terminal" evidence="2">
    <location>
        <begin position="12"/>
        <end position="137"/>
    </location>
</feature>
<comment type="caution">
    <text evidence="3">The sequence shown here is derived from an EMBL/GenBank/DDBJ whole genome shotgun (WGS) entry which is preliminary data.</text>
</comment>
<dbReference type="PANTHER" id="PTHR37951">
    <property type="entry name" value="CYTOPLASMIC PROTEIN-RELATED"/>
    <property type="match status" value="1"/>
</dbReference>
<feature type="region of interest" description="Disordered" evidence="1">
    <location>
        <begin position="1"/>
        <end position="57"/>
    </location>
</feature>
<protein>
    <submittedName>
        <fullName evidence="3">Type VI secretion system protein TssA</fullName>
    </submittedName>
</protein>
<dbReference type="InterPro" id="IPR010657">
    <property type="entry name" value="ImpA_N"/>
</dbReference>
<accession>A0ABV2DBE0</accession>
<keyword evidence="4" id="KW-1185">Reference proteome</keyword>
<evidence type="ECO:0000259" key="2">
    <source>
        <dbReference type="Pfam" id="PF06812"/>
    </source>
</evidence>
<evidence type="ECO:0000256" key="1">
    <source>
        <dbReference type="SAM" id="MobiDB-lite"/>
    </source>
</evidence>
<dbReference type="Proteomes" id="UP001548832">
    <property type="component" value="Unassembled WGS sequence"/>
</dbReference>
<evidence type="ECO:0000313" key="4">
    <source>
        <dbReference type="Proteomes" id="UP001548832"/>
    </source>
</evidence>
<name>A0ABV2DBE0_9HYPH</name>
<dbReference type="RefSeq" id="WP_354458845.1">
    <property type="nucleotide sequence ID" value="NZ_JBEWSZ010000001.1"/>
</dbReference>
<dbReference type="InterPro" id="IPR017740">
    <property type="entry name" value="TssA-like"/>
</dbReference>
<sequence>MTAQIVDVGGLLKPISEDAPAGTDPRADTSSSSLYYRTKDARNAARSAERASVEIGSPPPEEWDVVLETAMEILAGHAKDLEVASWLVEALVRRHGFEGLRDGLNVLSGIASNFWDSCFPELDEDGVEGKVSSVAGLSGSGAVGTLIQPVRLTPLTHGSMASFSLWSYEQATELEKITDPNRKNARIEAGSVTMEQFVQSVAETPPDEFHQKVEVVGESLRALKTMSDAFDAVAGSDSPPISGLRELLEQINSSIRHFAAGKLAAVYAASSEEEAGLTETVTTDGIVSVAPARRTEGYSGREEALAELVKIATYFRKTEPHSPISYTLEEAVRRARMTLPELLSELAEDPAHIQRILMAAGIRNVEAAA</sequence>
<dbReference type="Pfam" id="PF06812">
    <property type="entry name" value="ImpA_N"/>
    <property type="match status" value="1"/>
</dbReference>
<proteinExistence type="predicted"/>
<dbReference type="NCBIfam" id="TIGR03363">
    <property type="entry name" value="VI_chp_8"/>
    <property type="match status" value="1"/>
</dbReference>
<organism evidence="3 4">
    <name type="scientific">Mesorhizobium shangrilense</name>
    <dbReference type="NCBI Taxonomy" id="460060"/>
    <lineage>
        <taxon>Bacteria</taxon>
        <taxon>Pseudomonadati</taxon>
        <taxon>Pseudomonadota</taxon>
        <taxon>Alphaproteobacteria</taxon>
        <taxon>Hyphomicrobiales</taxon>
        <taxon>Phyllobacteriaceae</taxon>
        <taxon>Mesorhizobium</taxon>
    </lineage>
</organism>
<dbReference type="EMBL" id="JBEWSZ010000001">
    <property type="protein sequence ID" value="MET2826753.1"/>
    <property type="molecule type" value="Genomic_DNA"/>
</dbReference>